<keyword evidence="9" id="KW-0998">Cell outer membrane</keyword>
<comment type="similarity">
    <text evidence="2">Belongs to the porin LamB (TC 1.B.3) family.</text>
</comment>
<comment type="subcellular location">
    <subcellularLocation>
        <location evidence="1">Cell outer membrane</location>
        <topology evidence="1">Multi-pass membrane protein</topology>
    </subcellularLocation>
</comment>
<evidence type="ECO:0000256" key="9">
    <source>
        <dbReference type="ARBA" id="ARBA00023237"/>
    </source>
</evidence>
<accession>A0ABQ3FFC5</accession>
<feature type="signal peptide" evidence="11">
    <location>
        <begin position="1"/>
        <end position="34"/>
    </location>
</feature>
<feature type="chain" id="PRO_5047478917" evidence="11">
    <location>
        <begin position="35"/>
        <end position="552"/>
    </location>
</feature>
<gene>
    <name evidence="12" type="ORF">GCM10010082_11660</name>
</gene>
<comment type="caution">
    <text evidence="12">The sequence shown here is derived from an EMBL/GenBank/DDBJ whole genome shotgun (WGS) entry which is preliminary data.</text>
</comment>
<keyword evidence="8" id="KW-0472">Membrane</keyword>
<dbReference type="Pfam" id="PF02264">
    <property type="entry name" value="LamB"/>
    <property type="match status" value="1"/>
</dbReference>
<keyword evidence="6" id="KW-0406">Ion transport</keyword>
<evidence type="ECO:0000256" key="4">
    <source>
        <dbReference type="ARBA" id="ARBA00022452"/>
    </source>
</evidence>
<proteinExistence type="inferred from homology"/>
<keyword evidence="11" id="KW-0732">Signal</keyword>
<keyword evidence="13" id="KW-1185">Reference proteome</keyword>
<evidence type="ECO:0000313" key="12">
    <source>
        <dbReference type="EMBL" id="GHC21592.1"/>
    </source>
</evidence>
<organism evidence="12 13">
    <name type="scientific">Kushneria pakistanensis</name>
    <dbReference type="NCBI Taxonomy" id="1508770"/>
    <lineage>
        <taxon>Bacteria</taxon>
        <taxon>Pseudomonadati</taxon>
        <taxon>Pseudomonadota</taxon>
        <taxon>Gammaproteobacteria</taxon>
        <taxon>Oceanospirillales</taxon>
        <taxon>Halomonadaceae</taxon>
        <taxon>Kushneria</taxon>
    </lineage>
</organism>
<reference evidence="13" key="1">
    <citation type="journal article" date="2019" name="Int. J. Syst. Evol. Microbiol.">
        <title>The Global Catalogue of Microorganisms (GCM) 10K type strain sequencing project: providing services to taxonomists for standard genome sequencing and annotation.</title>
        <authorList>
            <consortium name="The Broad Institute Genomics Platform"/>
            <consortium name="The Broad Institute Genome Sequencing Center for Infectious Disease"/>
            <person name="Wu L."/>
            <person name="Ma J."/>
        </authorList>
    </citation>
    <scope>NUCLEOTIDE SEQUENCE [LARGE SCALE GENOMIC DNA]</scope>
    <source>
        <strain evidence="13">KCTC 42082</strain>
    </source>
</reference>
<dbReference type="InterPro" id="IPR003192">
    <property type="entry name" value="Porin_LamB"/>
</dbReference>
<keyword evidence="5" id="KW-0812">Transmembrane</keyword>
<evidence type="ECO:0000256" key="10">
    <source>
        <dbReference type="SAM" id="MobiDB-lite"/>
    </source>
</evidence>
<evidence type="ECO:0000256" key="3">
    <source>
        <dbReference type="ARBA" id="ARBA00022448"/>
    </source>
</evidence>
<keyword evidence="7" id="KW-0626">Porin</keyword>
<evidence type="ECO:0000256" key="6">
    <source>
        <dbReference type="ARBA" id="ARBA00023065"/>
    </source>
</evidence>
<evidence type="ECO:0000256" key="1">
    <source>
        <dbReference type="ARBA" id="ARBA00004571"/>
    </source>
</evidence>
<feature type="region of interest" description="Disordered" evidence="10">
    <location>
        <begin position="57"/>
        <end position="126"/>
    </location>
</feature>
<dbReference type="PANTHER" id="PTHR38762:SF1">
    <property type="entry name" value="CRYPTIC OUTER MEMBRANE PORIN BGLH-RELATED"/>
    <property type="match status" value="1"/>
</dbReference>
<evidence type="ECO:0000256" key="8">
    <source>
        <dbReference type="ARBA" id="ARBA00023136"/>
    </source>
</evidence>
<name>A0ABQ3FFC5_9GAMM</name>
<dbReference type="EMBL" id="BMZM01000002">
    <property type="protein sequence ID" value="GHC21592.1"/>
    <property type="molecule type" value="Genomic_DNA"/>
</dbReference>
<evidence type="ECO:0000313" key="13">
    <source>
        <dbReference type="Proteomes" id="UP000604243"/>
    </source>
</evidence>
<dbReference type="Proteomes" id="UP000604243">
    <property type="component" value="Unassembled WGS sequence"/>
</dbReference>
<dbReference type="Gene3D" id="2.40.170.10">
    <property type="entry name" value="Porin, LamB type"/>
    <property type="match status" value="1"/>
</dbReference>
<evidence type="ECO:0000256" key="11">
    <source>
        <dbReference type="SAM" id="SignalP"/>
    </source>
</evidence>
<protein>
    <submittedName>
        <fullName evidence="12">Sucrose porin</fullName>
    </submittedName>
</protein>
<feature type="compositionally biased region" description="Basic and acidic residues" evidence="10">
    <location>
        <begin position="57"/>
        <end position="66"/>
    </location>
</feature>
<dbReference type="InterPro" id="IPR050286">
    <property type="entry name" value="G_neg_Bact_CarbUptk_Porin"/>
</dbReference>
<evidence type="ECO:0000256" key="2">
    <source>
        <dbReference type="ARBA" id="ARBA00007055"/>
    </source>
</evidence>
<feature type="compositionally biased region" description="Polar residues" evidence="10">
    <location>
        <begin position="86"/>
        <end position="102"/>
    </location>
</feature>
<keyword evidence="4" id="KW-1134">Transmembrane beta strand</keyword>
<sequence length="552" mass="60683">MNKGTSMPSPFRFSRHPLAVAVALAMTLPTAASAADRSIEERLAELEARIAASERRASQAEQRAARAEAALEAQQGTEQGHAPAQQLAQHDNVSRTSGVPQTSEDEELSAPGIPSEIREEEGKGEGLSMSVYARSGLLIGSDRKSAPGGPYLTPAGRSGGAVGRLGNEPDTYVETIFDYNQRFDNGAHSLYRVMLADKTTTSNDWTADESELNLRQAFVEFSDLPSFTGAFENASIWAGKRFDRDNFNIEWIDSDIVFLAGTGAGIYDISVTDGWDTSVSLYGRSFSDYPVITREQPELNGDTDNLILTSNNRFGPWQWMISGMSANDNDERDNDPRNGVPGDNVAENGFQTMLAYHGDSFFGMGDGTFKAALMYGHGLGGEVKDLGADGNLNDDANTTRLALYGTTYLSPNWRIAPSLLAQTSRDRYANGDRYDWVTLSARLANELTENFEMQYEASYQWMDLDPAGYGYVDGNNNPQVFERVNGGYTRLTIAPTIKPQVGGFGLRPEIRFFATWSDWNKDLNRFSDEDALGSDGFTGSEWTFGTQMEVWF</sequence>
<dbReference type="PANTHER" id="PTHR38762">
    <property type="entry name" value="CRYPTIC OUTER MEMBRANE PORIN BGLH-RELATED"/>
    <property type="match status" value="1"/>
</dbReference>
<dbReference type="SUPFAM" id="SSF56935">
    <property type="entry name" value="Porins"/>
    <property type="match status" value="1"/>
</dbReference>
<dbReference type="InterPro" id="IPR036998">
    <property type="entry name" value="Porin_LamB_sf"/>
</dbReference>
<evidence type="ECO:0000256" key="5">
    <source>
        <dbReference type="ARBA" id="ARBA00022692"/>
    </source>
</evidence>
<keyword evidence="3" id="KW-0813">Transport</keyword>
<evidence type="ECO:0000256" key="7">
    <source>
        <dbReference type="ARBA" id="ARBA00023114"/>
    </source>
</evidence>